<feature type="compositionally biased region" description="Gly residues" evidence="1">
    <location>
        <begin position="198"/>
        <end position="226"/>
    </location>
</feature>
<keyword evidence="2" id="KW-0812">Transmembrane</keyword>
<reference evidence="4 5" key="1">
    <citation type="journal article" date="2016" name="Nat. Commun.">
        <title>Thousands of microbial genomes shed light on interconnected biogeochemical processes in an aquifer system.</title>
        <authorList>
            <person name="Anantharaman K."/>
            <person name="Brown C.T."/>
            <person name="Hug L.A."/>
            <person name="Sharon I."/>
            <person name="Castelle C.J."/>
            <person name="Probst A.J."/>
            <person name="Thomas B.C."/>
            <person name="Singh A."/>
            <person name="Wilkins M.J."/>
            <person name="Karaoz U."/>
            <person name="Brodie E.L."/>
            <person name="Williams K.H."/>
            <person name="Hubbard S.S."/>
            <person name="Banfield J.F."/>
        </authorList>
    </citation>
    <scope>NUCLEOTIDE SEQUENCE [LARGE SCALE GENOMIC DNA]</scope>
</reference>
<feature type="domain" description="Cohesin" evidence="3">
    <location>
        <begin position="54"/>
        <end position="155"/>
    </location>
</feature>
<organism evidence="4 5">
    <name type="scientific">Candidatus Daviesbacteria bacterium RIFCSPHIGHO2_12_FULL_37_11</name>
    <dbReference type="NCBI Taxonomy" id="1797777"/>
    <lineage>
        <taxon>Bacteria</taxon>
        <taxon>Candidatus Daviesiibacteriota</taxon>
    </lineage>
</organism>
<keyword evidence="2" id="KW-1133">Transmembrane helix</keyword>
<evidence type="ECO:0000256" key="2">
    <source>
        <dbReference type="SAM" id="Phobius"/>
    </source>
</evidence>
<dbReference type="Gene3D" id="2.60.40.680">
    <property type="match status" value="1"/>
</dbReference>
<evidence type="ECO:0000256" key="1">
    <source>
        <dbReference type="SAM" id="MobiDB-lite"/>
    </source>
</evidence>
<name>A0A1F5K9Q9_9BACT</name>
<protein>
    <recommendedName>
        <fullName evidence="3">Cohesin domain-containing protein</fullName>
    </recommendedName>
</protein>
<dbReference type="AlphaFoldDB" id="A0A1F5K9Q9"/>
<comment type="caution">
    <text evidence="4">The sequence shown here is derived from an EMBL/GenBank/DDBJ whole genome shotgun (WGS) entry which is preliminary data.</text>
</comment>
<dbReference type="InterPro" id="IPR002102">
    <property type="entry name" value="Cohesin_dom"/>
</dbReference>
<evidence type="ECO:0000313" key="5">
    <source>
        <dbReference type="Proteomes" id="UP000176527"/>
    </source>
</evidence>
<dbReference type="GO" id="GO:0030246">
    <property type="term" value="F:carbohydrate binding"/>
    <property type="evidence" value="ECO:0007669"/>
    <property type="project" value="InterPro"/>
</dbReference>
<keyword evidence="2" id="KW-0472">Membrane</keyword>
<sequence>MNIIIITIINRVCKFAFKRSFQASLIIFITFILASPVSALAATLVLSPATGTFNRGCNFTLGINLDTAGAQTDGTDSILNFDPTRLTASNITEGTIYSDYPGTNIDSTGKITISGLASVAQPFTGSGVLATISFLVPANAPTGAAQVTFDFDPANPGKTTDSNVVERNTVKDVLSSVTNGSYTIGTGSCSSQTQTTATGGGTGTTTVTGGGTTVTGGGTTTTGGGTIPVKTLPPAGSETLTFTLGIIGVTLTILGILGFALI</sequence>
<dbReference type="SUPFAM" id="SSF49384">
    <property type="entry name" value="Carbohydrate-binding domain"/>
    <property type="match status" value="1"/>
</dbReference>
<feature type="transmembrane region" description="Helical" evidence="2">
    <location>
        <begin position="240"/>
        <end position="261"/>
    </location>
</feature>
<feature type="region of interest" description="Disordered" evidence="1">
    <location>
        <begin position="194"/>
        <end position="227"/>
    </location>
</feature>
<evidence type="ECO:0000313" key="4">
    <source>
        <dbReference type="EMBL" id="OGE37550.1"/>
    </source>
</evidence>
<gene>
    <name evidence="4" type="ORF">A3F00_05175</name>
</gene>
<accession>A0A1F5K9Q9</accession>
<dbReference type="Pfam" id="PF00963">
    <property type="entry name" value="Cohesin"/>
    <property type="match status" value="1"/>
</dbReference>
<proteinExistence type="predicted"/>
<evidence type="ECO:0000259" key="3">
    <source>
        <dbReference type="Pfam" id="PF00963"/>
    </source>
</evidence>
<dbReference type="InterPro" id="IPR008965">
    <property type="entry name" value="CBM2/CBM3_carb-bd_dom_sf"/>
</dbReference>
<dbReference type="EMBL" id="MFDE01000040">
    <property type="protein sequence ID" value="OGE37550.1"/>
    <property type="molecule type" value="Genomic_DNA"/>
</dbReference>
<dbReference type="GO" id="GO:0000272">
    <property type="term" value="P:polysaccharide catabolic process"/>
    <property type="evidence" value="ECO:0007669"/>
    <property type="project" value="InterPro"/>
</dbReference>
<dbReference type="Proteomes" id="UP000176527">
    <property type="component" value="Unassembled WGS sequence"/>
</dbReference>